<accession>A0A3S9USW9</accession>
<sequence>MIMLITMVTDAVMLANVEGNLASQVFELKEPPSHYAKPIVLTLKFDPEKIGPGKQAAVHYFDETNKVWNELGGQVNGSLITVRIEQMGKFAVLAVQNQMQAME</sequence>
<dbReference type="RefSeq" id="WP_126995002.1">
    <property type="nucleotide sequence ID" value="NZ_CP034346.1"/>
</dbReference>
<evidence type="ECO:0000313" key="1">
    <source>
        <dbReference type="EMBL" id="AZS13383.1"/>
    </source>
</evidence>
<protein>
    <submittedName>
        <fullName evidence="1">Uncharacterized protein</fullName>
    </submittedName>
</protein>
<keyword evidence="2" id="KW-1185">Reference proteome</keyword>
<gene>
    <name evidence="1" type="ORF">EI981_02100</name>
</gene>
<dbReference type="EMBL" id="CP034346">
    <property type="protein sequence ID" value="AZS13383.1"/>
    <property type="molecule type" value="Genomic_DNA"/>
</dbReference>
<dbReference type="OrthoDB" id="504962at2"/>
<dbReference type="KEGG" id="plut:EI981_02100"/>
<evidence type="ECO:0000313" key="2">
    <source>
        <dbReference type="Proteomes" id="UP000270678"/>
    </source>
</evidence>
<dbReference type="Proteomes" id="UP000270678">
    <property type="component" value="Chromosome"/>
</dbReference>
<dbReference type="AlphaFoldDB" id="A0A3S9USW9"/>
<reference evidence="2" key="1">
    <citation type="submission" date="2018-12" db="EMBL/GenBank/DDBJ databases">
        <title>Complete genome sequence of Paenibacillus sp. MBLB1234.</title>
        <authorList>
            <person name="Nam Y.-D."/>
            <person name="Kang J."/>
            <person name="Chung W.-H."/>
            <person name="Park Y.S."/>
        </authorList>
    </citation>
    <scope>NUCLEOTIDE SEQUENCE [LARGE SCALE GENOMIC DNA]</scope>
    <source>
        <strain evidence="2">MBLB1234</strain>
    </source>
</reference>
<organism evidence="1 2">
    <name type="scientific">Paenibacillus lutimineralis</name>
    <dbReference type="NCBI Taxonomy" id="2707005"/>
    <lineage>
        <taxon>Bacteria</taxon>
        <taxon>Bacillati</taxon>
        <taxon>Bacillota</taxon>
        <taxon>Bacilli</taxon>
        <taxon>Bacillales</taxon>
        <taxon>Paenibacillaceae</taxon>
        <taxon>Paenibacillus</taxon>
    </lineage>
</organism>
<proteinExistence type="predicted"/>
<name>A0A3S9USW9_9BACL</name>